<sequence>MKDLGELKYFLGLEVLRSKEGILVNQRKYALELIESTGLSGARPVASPLEQNIKLTSTEFDRGVRHDNMNCTEDSEVEDKTVFQRLIGRLIYLTHTRPDITFAVHHLSQFMQSPKKTHFEAALRIVRYVKNSPGQGVFLKARNDGKITAYCDSDWASCPISRRSVTGYCIKIGESLISWKSKKQTTVARSSAEAEYRSMAMTTSEIVWLKGLLKDLGNESEEPVTVFCDSKAALQIAANSVFHERTKHIEIDCHFVREKIQKGIIRTDYIPSAEQLADIMTKALGVQQHKYLMNKLGIKDVFKPPT</sequence>
<gene>
    <name evidence="1" type="ORF">HRI_000711800</name>
</gene>
<keyword evidence="1" id="KW-0418">Kinase</keyword>
<dbReference type="InterPro" id="IPR043502">
    <property type="entry name" value="DNA/RNA_pol_sf"/>
</dbReference>
<dbReference type="SUPFAM" id="SSF56672">
    <property type="entry name" value="DNA/RNA polymerases"/>
    <property type="match status" value="1"/>
</dbReference>
<dbReference type="PANTHER" id="PTHR11439">
    <property type="entry name" value="GAG-POL-RELATED RETROTRANSPOSON"/>
    <property type="match status" value="1"/>
</dbReference>
<keyword evidence="2" id="KW-1185">Reference proteome</keyword>
<accession>A0A9W7H3M6</accession>
<dbReference type="CDD" id="cd09272">
    <property type="entry name" value="RNase_HI_RT_Ty1"/>
    <property type="match status" value="1"/>
</dbReference>
<dbReference type="GO" id="GO:0016301">
    <property type="term" value="F:kinase activity"/>
    <property type="evidence" value="ECO:0007669"/>
    <property type="project" value="UniProtKB-KW"/>
</dbReference>
<dbReference type="Proteomes" id="UP001165190">
    <property type="component" value="Unassembled WGS sequence"/>
</dbReference>
<dbReference type="OrthoDB" id="998494at2759"/>
<proteinExistence type="predicted"/>
<dbReference type="AlphaFoldDB" id="A0A9W7H3M6"/>
<reference evidence="1" key="1">
    <citation type="submission" date="2023-05" db="EMBL/GenBank/DDBJ databases">
        <title>Genome and transcriptome analyses reveal genes involved in the formation of fine ridges on petal epidermal cells in Hibiscus trionum.</title>
        <authorList>
            <person name="Koshimizu S."/>
            <person name="Masuda S."/>
            <person name="Ishii T."/>
            <person name="Shirasu K."/>
            <person name="Hoshino A."/>
            <person name="Arita M."/>
        </authorList>
    </citation>
    <scope>NUCLEOTIDE SEQUENCE</scope>
    <source>
        <strain evidence="1">Hamamatsu line</strain>
    </source>
</reference>
<organism evidence="1 2">
    <name type="scientific">Hibiscus trionum</name>
    <name type="common">Flower of an hour</name>
    <dbReference type="NCBI Taxonomy" id="183268"/>
    <lineage>
        <taxon>Eukaryota</taxon>
        <taxon>Viridiplantae</taxon>
        <taxon>Streptophyta</taxon>
        <taxon>Embryophyta</taxon>
        <taxon>Tracheophyta</taxon>
        <taxon>Spermatophyta</taxon>
        <taxon>Magnoliopsida</taxon>
        <taxon>eudicotyledons</taxon>
        <taxon>Gunneridae</taxon>
        <taxon>Pentapetalae</taxon>
        <taxon>rosids</taxon>
        <taxon>malvids</taxon>
        <taxon>Malvales</taxon>
        <taxon>Malvaceae</taxon>
        <taxon>Malvoideae</taxon>
        <taxon>Hibiscus</taxon>
    </lineage>
</organism>
<dbReference type="PANTHER" id="PTHR11439:SF511">
    <property type="match status" value="1"/>
</dbReference>
<evidence type="ECO:0000313" key="2">
    <source>
        <dbReference type="Proteomes" id="UP001165190"/>
    </source>
</evidence>
<keyword evidence="1" id="KW-0808">Transferase</keyword>
<comment type="caution">
    <text evidence="1">The sequence shown here is derived from an EMBL/GenBank/DDBJ whole genome shotgun (WGS) entry which is preliminary data.</text>
</comment>
<protein>
    <submittedName>
        <fullName evidence="1">Cysteine-rich RLK (RECEPTOR-like protein kinase) 8</fullName>
    </submittedName>
</protein>
<evidence type="ECO:0000313" key="1">
    <source>
        <dbReference type="EMBL" id="GMI70425.1"/>
    </source>
</evidence>
<dbReference type="EMBL" id="BSYR01000008">
    <property type="protein sequence ID" value="GMI70425.1"/>
    <property type="molecule type" value="Genomic_DNA"/>
</dbReference>
<name>A0A9W7H3M6_HIBTR</name>